<reference evidence="2" key="1">
    <citation type="journal article" date="2019" name="Int. J. Syst. Evol. Microbiol.">
        <title>The Global Catalogue of Microorganisms (GCM) 10K type strain sequencing project: providing services to taxonomists for standard genome sequencing and annotation.</title>
        <authorList>
            <consortium name="The Broad Institute Genomics Platform"/>
            <consortium name="The Broad Institute Genome Sequencing Center for Infectious Disease"/>
            <person name="Wu L."/>
            <person name="Ma J."/>
        </authorList>
    </citation>
    <scope>NUCLEOTIDE SEQUENCE [LARGE SCALE GENOMIC DNA]</scope>
    <source>
        <strain evidence="2">KCTC 42248</strain>
    </source>
</reference>
<protein>
    <submittedName>
        <fullName evidence="1">Glycosyltransferase</fullName>
    </submittedName>
</protein>
<gene>
    <name evidence="1" type="ORF">ACFSQ3_05815</name>
</gene>
<proteinExistence type="predicted"/>
<evidence type="ECO:0000313" key="1">
    <source>
        <dbReference type="EMBL" id="MFD2598464.1"/>
    </source>
</evidence>
<name>A0ABW5NH68_9SPHI</name>
<dbReference type="EMBL" id="JBHUMA010000004">
    <property type="protein sequence ID" value="MFD2598464.1"/>
    <property type="molecule type" value="Genomic_DNA"/>
</dbReference>
<accession>A0ABW5NH68</accession>
<organism evidence="1 2">
    <name type="scientific">Sphingobacterium corticis</name>
    <dbReference type="NCBI Taxonomy" id="1812823"/>
    <lineage>
        <taxon>Bacteria</taxon>
        <taxon>Pseudomonadati</taxon>
        <taxon>Bacteroidota</taxon>
        <taxon>Sphingobacteriia</taxon>
        <taxon>Sphingobacteriales</taxon>
        <taxon>Sphingobacteriaceae</taxon>
        <taxon>Sphingobacterium</taxon>
    </lineage>
</organism>
<dbReference type="Pfam" id="PF13692">
    <property type="entry name" value="Glyco_trans_1_4"/>
    <property type="match status" value="1"/>
</dbReference>
<dbReference type="SUPFAM" id="SSF53756">
    <property type="entry name" value="UDP-Glycosyltransferase/glycogen phosphorylase"/>
    <property type="match status" value="1"/>
</dbReference>
<dbReference type="Proteomes" id="UP001597393">
    <property type="component" value="Unassembled WGS sequence"/>
</dbReference>
<dbReference type="RefSeq" id="WP_380868367.1">
    <property type="nucleotide sequence ID" value="NZ_JBHUMA010000004.1"/>
</dbReference>
<keyword evidence="2" id="KW-1185">Reference proteome</keyword>
<comment type="caution">
    <text evidence="1">The sequence shown here is derived from an EMBL/GenBank/DDBJ whole genome shotgun (WGS) entry which is preliminary data.</text>
</comment>
<sequence>MSRKKLFVIGQVWPEPTSSAAGWRMLQLLKLFVDHDFEVHFGCAATRSPFSHQLDQLGIICQDILLNDASFDVFVKALDPDIVLFDRFMVEEQFGWRVAEQCPEALRVLDTEDLHFLRLARQDANKQGLPWSDDMLYTPTAWRELASIYRCDLSLIISEAECRLLTEQLNVPDSLLYYLPFFANHDSADHLSAFPSFDERQHVAFIGNFLHEPNWKTVQALKNEYWPAIRQQLPHVELHIYGAYASQKVDQLHKPAEGFLIKGRADDAVQTLQQYRLLVAPIPFGAGLKGKFVDAMQSATPSVSSSIGAEAMGAEQWPGAIADDVQKFATAVANLYQNKSNWEAKQSLIHGALHNLLADGNAQQQFLAKVDALKTNLSQHRRRNIFGNILAQEQFAAKKYMSRWIEAKNKGSI</sequence>
<dbReference type="Gene3D" id="3.40.50.2000">
    <property type="entry name" value="Glycogen Phosphorylase B"/>
    <property type="match status" value="1"/>
</dbReference>
<evidence type="ECO:0000313" key="2">
    <source>
        <dbReference type="Proteomes" id="UP001597393"/>
    </source>
</evidence>